<feature type="transmembrane region" description="Helical" evidence="5">
    <location>
        <begin position="84"/>
        <end position="102"/>
    </location>
</feature>
<keyword evidence="8" id="KW-1185">Reference proteome</keyword>
<keyword evidence="3 5" id="KW-1133">Transmembrane helix</keyword>
<organism evidence="7 8">
    <name type="scientific">Desulfovibrio litoralis DSM 11393</name>
    <dbReference type="NCBI Taxonomy" id="1121455"/>
    <lineage>
        <taxon>Bacteria</taxon>
        <taxon>Pseudomonadati</taxon>
        <taxon>Thermodesulfobacteriota</taxon>
        <taxon>Desulfovibrionia</taxon>
        <taxon>Desulfovibrionales</taxon>
        <taxon>Desulfovibrionaceae</taxon>
        <taxon>Desulfovibrio</taxon>
    </lineage>
</organism>
<comment type="similarity">
    <text evidence="5">Belongs to the TatC family.</text>
</comment>
<keyword evidence="5" id="KW-1003">Cell membrane</keyword>
<dbReference type="AlphaFoldDB" id="A0A1M7STE5"/>
<evidence type="ECO:0000313" key="7">
    <source>
        <dbReference type="EMBL" id="SHN61688.1"/>
    </source>
</evidence>
<evidence type="ECO:0000256" key="2">
    <source>
        <dbReference type="ARBA" id="ARBA00022692"/>
    </source>
</evidence>
<feature type="compositionally biased region" description="Polar residues" evidence="6">
    <location>
        <begin position="12"/>
        <end position="29"/>
    </location>
</feature>
<dbReference type="Proteomes" id="UP000186469">
    <property type="component" value="Unassembled WGS sequence"/>
</dbReference>
<feature type="transmembrane region" description="Helical" evidence="5">
    <location>
        <begin position="256"/>
        <end position="274"/>
    </location>
</feature>
<dbReference type="PRINTS" id="PR01840">
    <property type="entry name" value="TATCFAMILY"/>
</dbReference>
<sequence>MSEKKNSDDNTEISTTSQDLETQALSQSSDADESEKERFEQTGSSTDLKEIEADDEDDDEEEEEEEAQEGMTLLDHLRELKKRLLRAFMAIGLGFLLCYSFAEPLFNFLVQPLLAVLPEGGKMIYTGLPEAFFAYLKVAFVAGLFVASPLVFYQIWAFISPGLYDEEKRYILPIAFFSAFFFISGGAFAYYVVFPFAFPFFLSYSSETIEAQLKMDEYLSLALQMLFAFGLIFELPLFAFFLSKMGLVTAKAMRRFRRYAILVNFIVAAILTPPDPISQLAMAIPMLALYEVSIWVAYYFGKKEETPEEDPKEAPK</sequence>
<protein>
    <recommendedName>
        <fullName evidence="5">Sec-independent protein translocase protein TatC</fullName>
    </recommendedName>
</protein>
<feature type="transmembrane region" description="Helical" evidence="5">
    <location>
        <begin position="171"/>
        <end position="198"/>
    </location>
</feature>
<comment type="subunit">
    <text evidence="5">Forms a complex with TatA.</text>
</comment>
<feature type="compositionally biased region" description="Acidic residues" evidence="6">
    <location>
        <begin position="52"/>
        <end position="68"/>
    </location>
</feature>
<comment type="subcellular location">
    <subcellularLocation>
        <location evidence="5">Cell membrane</location>
        <topology evidence="5">Multi-pass membrane protein</topology>
    </subcellularLocation>
    <subcellularLocation>
        <location evidence="1">Membrane</location>
        <topology evidence="1">Multi-pass membrane protein</topology>
    </subcellularLocation>
</comment>
<keyword evidence="5" id="KW-0811">Translocation</keyword>
<dbReference type="PANTHER" id="PTHR30371:SF0">
    <property type="entry name" value="SEC-INDEPENDENT PROTEIN TRANSLOCASE PROTEIN TATC, CHLOROPLASTIC-RELATED"/>
    <property type="match status" value="1"/>
</dbReference>
<feature type="transmembrane region" description="Helical" evidence="5">
    <location>
        <begin position="218"/>
        <end position="244"/>
    </location>
</feature>
<reference evidence="7 8" key="1">
    <citation type="submission" date="2016-12" db="EMBL/GenBank/DDBJ databases">
        <authorList>
            <person name="Song W.-J."/>
            <person name="Kurnit D.M."/>
        </authorList>
    </citation>
    <scope>NUCLEOTIDE SEQUENCE [LARGE SCALE GENOMIC DNA]</scope>
    <source>
        <strain evidence="7 8">DSM 11393</strain>
    </source>
</reference>
<name>A0A1M7STE5_9BACT</name>
<dbReference type="GO" id="GO:0065002">
    <property type="term" value="P:intracellular protein transmembrane transport"/>
    <property type="evidence" value="ECO:0007669"/>
    <property type="project" value="TreeGrafter"/>
</dbReference>
<keyword evidence="5" id="KW-0653">Protein transport</keyword>
<accession>A0A1M7STE5</accession>
<dbReference type="GO" id="GO:0043953">
    <property type="term" value="P:protein transport by the Tat complex"/>
    <property type="evidence" value="ECO:0007669"/>
    <property type="project" value="UniProtKB-UniRule"/>
</dbReference>
<evidence type="ECO:0000313" key="8">
    <source>
        <dbReference type="Proteomes" id="UP000186469"/>
    </source>
</evidence>
<dbReference type="Pfam" id="PF00902">
    <property type="entry name" value="TatC"/>
    <property type="match status" value="1"/>
</dbReference>
<keyword evidence="5" id="KW-0813">Transport</keyword>
<proteinExistence type="inferred from homology"/>
<dbReference type="GO" id="GO:0033281">
    <property type="term" value="C:TAT protein transport complex"/>
    <property type="evidence" value="ECO:0007669"/>
    <property type="project" value="UniProtKB-UniRule"/>
</dbReference>
<evidence type="ECO:0000256" key="3">
    <source>
        <dbReference type="ARBA" id="ARBA00022989"/>
    </source>
</evidence>
<dbReference type="STRING" id="1121455.SAMN02745728_01250"/>
<evidence type="ECO:0000256" key="4">
    <source>
        <dbReference type="ARBA" id="ARBA00023136"/>
    </source>
</evidence>
<keyword evidence="2 5" id="KW-0812">Transmembrane</keyword>
<evidence type="ECO:0000256" key="5">
    <source>
        <dbReference type="HAMAP-Rule" id="MF_00902"/>
    </source>
</evidence>
<evidence type="ECO:0000256" key="6">
    <source>
        <dbReference type="SAM" id="MobiDB-lite"/>
    </source>
</evidence>
<keyword evidence="4 5" id="KW-0472">Membrane</keyword>
<feature type="transmembrane region" description="Helical" evidence="5">
    <location>
        <begin position="280"/>
        <end position="300"/>
    </location>
</feature>
<dbReference type="PANTHER" id="PTHR30371">
    <property type="entry name" value="SEC-INDEPENDENT PROTEIN TRANSLOCASE PROTEIN TATC"/>
    <property type="match status" value="1"/>
</dbReference>
<dbReference type="HAMAP" id="MF_00902">
    <property type="entry name" value="TatC"/>
    <property type="match status" value="1"/>
</dbReference>
<gene>
    <name evidence="5" type="primary">tatC</name>
    <name evidence="7" type="ORF">SAMN02745728_01250</name>
</gene>
<evidence type="ECO:0000256" key="1">
    <source>
        <dbReference type="ARBA" id="ARBA00004141"/>
    </source>
</evidence>
<dbReference type="NCBIfam" id="TIGR00945">
    <property type="entry name" value="tatC"/>
    <property type="match status" value="1"/>
</dbReference>
<comment type="function">
    <text evidence="5">Part of the twin-arginine translocation (Tat) system that transports large folded proteins containing a characteristic twin-arginine motif in their signal peptide across membranes.</text>
</comment>
<feature type="transmembrane region" description="Helical" evidence="5">
    <location>
        <begin position="132"/>
        <end position="159"/>
    </location>
</feature>
<dbReference type="EMBL" id="FRDI01000004">
    <property type="protein sequence ID" value="SHN61688.1"/>
    <property type="molecule type" value="Genomic_DNA"/>
</dbReference>
<feature type="region of interest" description="Disordered" evidence="6">
    <location>
        <begin position="1"/>
        <end position="71"/>
    </location>
</feature>
<dbReference type="GO" id="GO:0009977">
    <property type="term" value="F:proton motive force dependent protein transmembrane transporter activity"/>
    <property type="evidence" value="ECO:0007669"/>
    <property type="project" value="TreeGrafter"/>
</dbReference>
<dbReference type="InterPro" id="IPR002033">
    <property type="entry name" value="TatC"/>
</dbReference>